<feature type="coiled-coil region" evidence="11">
    <location>
        <begin position="419"/>
        <end position="522"/>
    </location>
</feature>
<evidence type="ECO:0000256" key="11">
    <source>
        <dbReference type="SAM" id="Coils"/>
    </source>
</evidence>
<dbReference type="InParanoid" id="A0A1W4WJ76"/>
<reference evidence="14" key="1">
    <citation type="submission" date="2025-08" db="UniProtKB">
        <authorList>
            <consortium name="RefSeq"/>
        </authorList>
    </citation>
    <scope>IDENTIFICATION</scope>
    <source>
        <tissue evidence="14">Entire body</tissue>
    </source>
</reference>
<keyword evidence="8" id="KW-0206">Cytoskeleton</keyword>
<protein>
    <recommendedName>
        <fullName evidence="10">Kinesin-like protein</fullName>
    </recommendedName>
</protein>
<evidence type="ECO:0000313" key="14">
    <source>
        <dbReference type="RefSeq" id="XP_018320512.1"/>
    </source>
</evidence>
<dbReference type="GO" id="GO:0008017">
    <property type="term" value="F:microtubule binding"/>
    <property type="evidence" value="ECO:0007669"/>
    <property type="project" value="InterPro"/>
</dbReference>
<evidence type="ECO:0000256" key="8">
    <source>
        <dbReference type="ARBA" id="ARBA00023212"/>
    </source>
</evidence>
<dbReference type="FunFam" id="3.40.850.10:FF:000042">
    <property type="entry name" value="Kinesin family member 14"/>
    <property type="match status" value="1"/>
</dbReference>
<dbReference type="SUPFAM" id="SSF52540">
    <property type="entry name" value="P-loop containing nucleoside triphosphate hydrolases"/>
    <property type="match status" value="1"/>
</dbReference>
<organism evidence="13 14">
    <name type="scientific">Agrilus planipennis</name>
    <name type="common">Emerald ash borer</name>
    <name type="synonym">Agrilus marcopoli</name>
    <dbReference type="NCBI Taxonomy" id="224129"/>
    <lineage>
        <taxon>Eukaryota</taxon>
        <taxon>Metazoa</taxon>
        <taxon>Ecdysozoa</taxon>
        <taxon>Arthropoda</taxon>
        <taxon>Hexapoda</taxon>
        <taxon>Insecta</taxon>
        <taxon>Pterygota</taxon>
        <taxon>Neoptera</taxon>
        <taxon>Endopterygota</taxon>
        <taxon>Coleoptera</taxon>
        <taxon>Polyphaga</taxon>
        <taxon>Elateriformia</taxon>
        <taxon>Buprestoidea</taxon>
        <taxon>Buprestidae</taxon>
        <taxon>Agrilinae</taxon>
        <taxon>Agrilus</taxon>
    </lineage>
</organism>
<keyword evidence="5 9" id="KW-0067">ATP-binding</keyword>
<dbReference type="PROSITE" id="PS00411">
    <property type="entry name" value="KINESIN_MOTOR_1"/>
    <property type="match status" value="1"/>
</dbReference>
<dbReference type="Pfam" id="PF00225">
    <property type="entry name" value="Kinesin"/>
    <property type="match status" value="1"/>
</dbReference>
<comment type="similarity">
    <text evidence="9 10">Belongs to the TRAFAC class myosin-kinesin ATPase superfamily. Kinesin family.</text>
</comment>
<dbReference type="KEGG" id="apln:108733723"/>
<keyword evidence="2" id="KW-0963">Cytoplasm</keyword>
<dbReference type="GO" id="GO:0003777">
    <property type="term" value="F:microtubule motor activity"/>
    <property type="evidence" value="ECO:0007669"/>
    <property type="project" value="InterPro"/>
</dbReference>
<feature type="domain" description="Kinesin motor" evidence="12">
    <location>
        <begin position="58"/>
        <end position="408"/>
    </location>
</feature>
<evidence type="ECO:0000256" key="9">
    <source>
        <dbReference type="PROSITE-ProRule" id="PRU00283"/>
    </source>
</evidence>
<dbReference type="Gene3D" id="3.40.850.10">
    <property type="entry name" value="Kinesin motor domain"/>
    <property type="match status" value="1"/>
</dbReference>
<evidence type="ECO:0000256" key="3">
    <source>
        <dbReference type="ARBA" id="ARBA00022701"/>
    </source>
</evidence>
<keyword evidence="6 11" id="KW-0175">Coiled coil</keyword>
<keyword evidence="4 9" id="KW-0547">Nucleotide-binding</keyword>
<evidence type="ECO:0000256" key="7">
    <source>
        <dbReference type="ARBA" id="ARBA00023175"/>
    </source>
</evidence>
<evidence type="ECO:0000256" key="2">
    <source>
        <dbReference type="ARBA" id="ARBA00022490"/>
    </source>
</evidence>
<accession>A0A1W4WJ76</accession>
<evidence type="ECO:0000256" key="1">
    <source>
        <dbReference type="ARBA" id="ARBA00004245"/>
    </source>
</evidence>
<dbReference type="STRING" id="224129.A0A1W4WJ76"/>
<dbReference type="GO" id="GO:0005874">
    <property type="term" value="C:microtubule"/>
    <property type="evidence" value="ECO:0007669"/>
    <property type="project" value="UniProtKB-KW"/>
</dbReference>
<keyword evidence="7 9" id="KW-0505">Motor protein</keyword>
<dbReference type="InterPro" id="IPR027417">
    <property type="entry name" value="P-loop_NTPase"/>
</dbReference>
<evidence type="ECO:0000256" key="5">
    <source>
        <dbReference type="ARBA" id="ARBA00022840"/>
    </source>
</evidence>
<dbReference type="PRINTS" id="PR00380">
    <property type="entry name" value="KINESINHEAVY"/>
</dbReference>
<dbReference type="GeneID" id="108733723"/>
<dbReference type="InterPro" id="IPR001752">
    <property type="entry name" value="Kinesin_motor_dom"/>
</dbReference>
<proteinExistence type="inferred from homology"/>
<dbReference type="PANTHER" id="PTHR47117:SF5">
    <property type="entry name" value="KINESIN-LIKE PROTEIN KIF14"/>
    <property type="match status" value="1"/>
</dbReference>
<dbReference type="PANTHER" id="PTHR47117">
    <property type="entry name" value="STAR-RELATED LIPID TRANSFER PROTEIN 9"/>
    <property type="match status" value="1"/>
</dbReference>
<evidence type="ECO:0000256" key="4">
    <source>
        <dbReference type="ARBA" id="ARBA00022741"/>
    </source>
</evidence>
<dbReference type="OrthoDB" id="3176171at2759"/>
<dbReference type="InterPro" id="IPR036961">
    <property type="entry name" value="Kinesin_motor_dom_sf"/>
</dbReference>
<sequence>MALPSISGTPRSHLSTPKSLINKRLAAETPECFTSVTVETPVASKRKNSKDSYDELSNLTVAVRVRPMNSKELSHVGASMIVRVQKNELLIRSVPVGAISVGTDHLFQYDHVFWSCDKTGLNYASQEDVFSSLGRPLLANAFQGYNACLFAYGQTGSGKSYSMMGPENDADSSENAGIIPRFCRQLFLQIAELSSSHIANVEVSYFEIYNEKIHDLLAPENGKPRKARPALKVREHPVWGPYVVNLSVHVVQTYEELRSWLLRGNKNRATAATVMNEKSSRSHSIFSIELSLSEKNKEDKSSRRSKVSLVDLAGSERLGSSYNCEEKMKQGVSINKSLLTLGKVISALAEQRKGVQFVPYRESVLTWLLRESLGGNSHTTMLATISPSNAHSDETLSTLRYACQARSIVNRARVNEDPNDRLIRELRAEVERLRALRLDYERSSSSTSSIIQIDDDSISSESGQELKKLKRQLMYTEEKLLKAQHEWEQRFMETKEQQMKELLEVEKEKEELESHVRVLSNVNTNVDLSPYQTNFLDELEDILTLDKVEDQRIKTLKGLCNSKQEYDYEISSSPLEKTLYIVDRRNNMKTSCPVNEIENVTDEDQFNKIIEGLNWINIECEKKISKRLSRSDVYGPLKQIYDALNALKFVTEDDESTRLAFAKFSKSFQVFETALQNKLSKTNGGQKAVCFRL</sequence>
<keyword evidence="13" id="KW-1185">Reference proteome</keyword>
<evidence type="ECO:0000256" key="10">
    <source>
        <dbReference type="RuleBase" id="RU000394"/>
    </source>
</evidence>
<keyword evidence="3 10" id="KW-0493">Microtubule</keyword>
<name>A0A1W4WJ76_AGRPL</name>
<evidence type="ECO:0000313" key="13">
    <source>
        <dbReference type="Proteomes" id="UP000192223"/>
    </source>
</evidence>
<feature type="binding site" evidence="9">
    <location>
        <begin position="153"/>
        <end position="160"/>
    </location>
    <ligand>
        <name>ATP</name>
        <dbReference type="ChEBI" id="CHEBI:30616"/>
    </ligand>
</feature>
<dbReference type="FunCoup" id="A0A1W4WJ76">
    <property type="interactions" value="62"/>
</dbReference>
<dbReference type="GO" id="GO:0007018">
    <property type="term" value="P:microtubule-based movement"/>
    <property type="evidence" value="ECO:0007669"/>
    <property type="project" value="InterPro"/>
</dbReference>
<dbReference type="InterPro" id="IPR019821">
    <property type="entry name" value="Kinesin_motor_CS"/>
</dbReference>
<evidence type="ECO:0000256" key="6">
    <source>
        <dbReference type="ARBA" id="ARBA00023054"/>
    </source>
</evidence>
<gene>
    <name evidence="14" type="primary">LOC108733723</name>
</gene>
<evidence type="ECO:0000259" key="12">
    <source>
        <dbReference type="PROSITE" id="PS50067"/>
    </source>
</evidence>
<dbReference type="RefSeq" id="XP_018320512.1">
    <property type="nucleotide sequence ID" value="XM_018465010.1"/>
</dbReference>
<dbReference type="PROSITE" id="PS50067">
    <property type="entry name" value="KINESIN_MOTOR_2"/>
    <property type="match status" value="1"/>
</dbReference>
<dbReference type="Proteomes" id="UP000192223">
    <property type="component" value="Unplaced"/>
</dbReference>
<dbReference type="SMART" id="SM00129">
    <property type="entry name" value="KISc"/>
    <property type="match status" value="1"/>
</dbReference>
<comment type="subcellular location">
    <subcellularLocation>
        <location evidence="1">Cytoplasm</location>
        <location evidence="1">Cytoskeleton</location>
    </subcellularLocation>
</comment>
<dbReference type="AlphaFoldDB" id="A0A1W4WJ76"/>
<dbReference type="GO" id="GO:0005524">
    <property type="term" value="F:ATP binding"/>
    <property type="evidence" value="ECO:0007669"/>
    <property type="project" value="UniProtKB-UniRule"/>
</dbReference>